<dbReference type="KEGG" id="psel:GM415_17610"/>
<accession>A0A6I6JLP5</accession>
<dbReference type="InterPro" id="IPR016181">
    <property type="entry name" value="Acyl_CoA_acyltransferase"/>
</dbReference>
<evidence type="ECO:0008006" key="3">
    <source>
        <dbReference type="Google" id="ProtNLM"/>
    </source>
</evidence>
<dbReference type="SUPFAM" id="SSF55729">
    <property type="entry name" value="Acyl-CoA N-acyltransferases (Nat)"/>
    <property type="match status" value="1"/>
</dbReference>
<protein>
    <recommendedName>
        <fullName evidence="3">N-acetyltransferase domain-containing protein</fullName>
    </recommendedName>
</protein>
<reference evidence="1 2" key="1">
    <citation type="submission" date="2019-11" db="EMBL/GenBank/DDBJ databases">
        <authorList>
            <person name="Zheng R.K."/>
            <person name="Sun C.M."/>
        </authorList>
    </citation>
    <scope>NUCLEOTIDE SEQUENCE [LARGE SCALE GENOMIC DNA]</scope>
    <source>
        <strain evidence="1 2">SRB007</strain>
    </source>
</reference>
<evidence type="ECO:0000313" key="1">
    <source>
        <dbReference type="EMBL" id="QGY41860.1"/>
    </source>
</evidence>
<organism evidence="1 2">
    <name type="scientific">Pseudodesulfovibrio cashew</name>
    <dbReference type="NCBI Taxonomy" id="2678688"/>
    <lineage>
        <taxon>Bacteria</taxon>
        <taxon>Pseudomonadati</taxon>
        <taxon>Thermodesulfobacteriota</taxon>
        <taxon>Desulfovibrionia</taxon>
        <taxon>Desulfovibrionales</taxon>
        <taxon>Desulfovibrionaceae</taxon>
    </lineage>
</organism>
<dbReference type="EMBL" id="CP046400">
    <property type="protein sequence ID" value="QGY41860.1"/>
    <property type="molecule type" value="Genomic_DNA"/>
</dbReference>
<dbReference type="AlphaFoldDB" id="A0A6I6JLP5"/>
<gene>
    <name evidence="1" type="ORF">GM415_17610</name>
</gene>
<evidence type="ECO:0000313" key="2">
    <source>
        <dbReference type="Proteomes" id="UP000428328"/>
    </source>
</evidence>
<proteinExistence type="predicted"/>
<name>A0A6I6JLP5_9BACT</name>
<keyword evidence="2" id="KW-1185">Reference proteome</keyword>
<sequence length="353" mass="39326">MKMSDTREQNLARLRKEAYVIEPGQKFVVDDFKPEDAIGVARLYYAIYGEMFPVDHVYDPDALVRINAGDDLFQAVGRTPKGDVVGLYALFRSAPGKRIMEAGSWMVHPDYRTTSVGLRLARKIHNNPPEHLGLDVIYGQSVCDHVTTQKLARLINGHHCALEMEPMPARPGEENGYGRISLLDGFVLLNNRPDELYLPERYDAQLREIYGRLDLDRAFLPDSVSEEELVASGETGLSAQPVGDAGVLRMEVQSLGAGFAERLADAEREYPDMHAYQLILPLSLPGVSVAASIAHRAGFFFGGLLPVWFDRDALLMQKVAGTPDFTKPLLHSEEAKTILEMVEADWRTLQDAD</sequence>
<dbReference type="Proteomes" id="UP000428328">
    <property type="component" value="Chromosome"/>
</dbReference>